<feature type="domain" description="Polysaccharide biosynthesis" evidence="1">
    <location>
        <begin position="1"/>
        <end position="105"/>
    </location>
</feature>
<dbReference type="HOGENOM" id="CLU_103791_3_0_1"/>
<dbReference type="InterPro" id="IPR021148">
    <property type="entry name" value="Polysacc_synth_dom"/>
</dbReference>
<reference evidence="2" key="4">
    <citation type="submission" date="2025-09" db="UniProtKB">
        <authorList>
            <consortium name="Ensembl"/>
        </authorList>
    </citation>
    <scope>IDENTIFICATION</scope>
</reference>
<evidence type="ECO:0000259" key="1">
    <source>
        <dbReference type="Pfam" id="PF04669"/>
    </source>
</evidence>
<name>F6ZRA2_CIOIN</name>
<reference evidence="3" key="1">
    <citation type="journal article" date="2002" name="Science">
        <title>The draft genome of Ciona intestinalis: insights into chordate and vertebrate origins.</title>
        <authorList>
            <person name="Dehal P."/>
            <person name="Satou Y."/>
            <person name="Campbell R.K."/>
            <person name="Chapman J."/>
            <person name="Degnan B."/>
            <person name="De Tomaso A."/>
            <person name="Davidson B."/>
            <person name="Di Gregorio A."/>
            <person name="Gelpke M."/>
            <person name="Goodstein D.M."/>
            <person name="Harafuji N."/>
            <person name="Hastings K.E."/>
            <person name="Ho I."/>
            <person name="Hotta K."/>
            <person name="Huang W."/>
            <person name="Kawashima T."/>
            <person name="Lemaire P."/>
            <person name="Martinez D."/>
            <person name="Meinertzhagen I.A."/>
            <person name="Necula S."/>
            <person name="Nonaka M."/>
            <person name="Putnam N."/>
            <person name="Rash S."/>
            <person name="Saiga H."/>
            <person name="Satake M."/>
            <person name="Terry A."/>
            <person name="Yamada L."/>
            <person name="Wang H.G."/>
            <person name="Awazu S."/>
            <person name="Azumi K."/>
            <person name="Boore J."/>
            <person name="Branno M."/>
            <person name="Chin-Bow S."/>
            <person name="DeSantis R."/>
            <person name="Doyle S."/>
            <person name="Francino P."/>
            <person name="Keys D.N."/>
            <person name="Haga S."/>
            <person name="Hayashi H."/>
            <person name="Hino K."/>
            <person name="Imai K.S."/>
            <person name="Inaba K."/>
            <person name="Kano S."/>
            <person name="Kobayashi K."/>
            <person name="Kobayashi M."/>
            <person name="Lee B.I."/>
            <person name="Makabe K.W."/>
            <person name="Manohar C."/>
            <person name="Matassi G."/>
            <person name="Medina M."/>
            <person name="Mochizuki Y."/>
            <person name="Mount S."/>
            <person name="Morishita T."/>
            <person name="Miura S."/>
            <person name="Nakayama A."/>
            <person name="Nishizaka S."/>
            <person name="Nomoto H."/>
            <person name="Ohta F."/>
            <person name="Oishi K."/>
            <person name="Rigoutsos I."/>
            <person name="Sano M."/>
            <person name="Sasaki A."/>
            <person name="Sasakura Y."/>
            <person name="Shoguchi E."/>
            <person name="Shin-i T."/>
            <person name="Spagnuolo A."/>
            <person name="Stainier D."/>
            <person name="Suzuki M.M."/>
            <person name="Tassy O."/>
            <person name="Takatori N."/>
            <person name="Tokuoka M."/>
            <person name="Yagi K."/>
            <person name="Yoshizaki F."/>
            <person name="Wada S."/>
            <person name="Zhang C."/>
            <person name="Hyatt P.D."/>
            <person name="Larimer F."/>
            <person name="Detter C."/>
            <person name="Doggett N."/>
            <person name="Glavina T."/>
            <person name="Hawkins T."/>
            <person name="Richardson P."/>
            <person name="Lucas S."/>
            <person name="Kohara Y."/>
            <person name="Levine M."/>
            <person name="Satoh N."/>
            <person name="Rokhsar D.S."/>
        </authorList>
    </citation>
    <scope>NUCLEOTIDE SEQUENCE [LARGE SCALE GENOMIC DNA]</scope>
</reference>
<dbReference type="GeneTree" id="ENSGT00390000016333"/>
<dbReference type="InterPro" id="IPR023139">
    <property type="entry name" value="PBDC1-like_dom_sf"/>
</dbReference>
<dbReference type="FunCoup" id="F6ZRA2">
    <property type="interactions" value="760"/>
</dbReference>
<dbReference type="PANTHER" id="PTHR13410:SF9">
    <property type="entry name" value="PROTEIN PBDC1"/>
    <property type="match status" value="1"/>
</dbReference>
<dbReference type="EMBL" id="EAAA01002603">
    <property type="status" value="NOT_ANNOTATED_CDS"/>
    <property type="molecule type" value="Genomic_DNA"/>
</dbReference>
<dbReference type="PANTHER" id="PTHR13410">
    <property type="entry name" value="PROTEIN PBDC1"/>
    <property type="match status" value="1"/>
</dbReference>
<accession>F6ZRA2</accession>
<organism evidence="2 3">
    <name type="scientific">Ciona intestinalis</name>
    <name type="common">Transparent sea squirt</name>
    <name type="synonym">Ascidia intestinalis</name>
    <dbReference type="NCBI Taxonomy" id="7719"/>
    <lineage>
        <taxon>Eukaryota</taxon>
        <taxon>Metazoa</taxon>
        <taxon>Chordata</taxon>
        <taxon>Tunicata</taxon>
        <taxon>Ascidiacea</taxon>
        <taxon>Phlebobranchia</taxon>
        <taxon>Cionidae</taxon>
        <taxon>Ciona</taxon>
    </lineage>
</organism>
<evidence type="ECO:0000313" key="2">
    <source>
        <dbReference type="Ensembl" id="ENSCINP00000016259.3"/>
    </source>
</evidence>
<dbReference type="Proteomes" id="UP000008144">
    <property type="component" value="Chromosome 8"/>
</dbReference>
<dbReference type="Pfam" id="PF04669">
    <property type="entry name" value="PBDC1"/>
    <property type="match status" value="1"/>
</dbReference>
<dbReference type="STRING" id="7719.ENSCINP00000016259"/>
<dbReference type="InParanoid" id="F6ZRA2"/>
<dbReference type="Gene3D" id="1.10.3560.10">
    <property type="entry name" value="yst0336 like domain"/>
    <property type="match status" value="1"/>
</dbReference>
<dbReference type="Ensembl" id="ENSCINT00000016259.3">
    <property type="protein sequence ID" value="ENSCINP00000016259.3"/>
    <property type="gene ID" value="ENSCING00000007948.3"/>
</dbReference>
<dbReference type="AlphaFoldDB" id="F6ZRA2"/>
<dbReference type="OMA" id="IQFYAFE"/>
<proteinExistence type="predicted"/>
<evidence type="ECO:0000313" key="3">
    <source>
        <dbReference type="Proteomes" id="UP000008144"/>
    </source>
</evidence>
<dbReference type="InterPro" id="IPR008476">
    <property type="entry name" value="PBDC1_metazoa/fungi"/>
</dbReference>
<sequence>ITSVDPTYLQLSKEDDLIYRQFRKSFPDLDIAHLHEDDLKTAKSKEDWRTFCNKFDGVIQDFNYGTLLRLDPLLEYSESNTLFATRIQFLAIEIARNKEGFSTRLYQNTRKKKSNISSNGNTIHGIIDATKQISVSS</sequence>
<reference evidence="2" key="2">
    <citation type="journal article" date="2008" name="Genome Biol.">
        <title>Improved genome assembly and evidence-based global gene model set for the chordate Ciona intestinalis: new insight into intron and operon populations.</title>
        <authorList>
            <person name="Satou Y."/>
            <person name="Mineta K."/>
            <person name="Ogasawara M."/>
            <person name="Sasakura Y."/>
            <person name="Shoguchi E."/>
            <person name="Ueno K."/>
            <person name="Yamada L."/>
            <person name="Matsumoto J."/>
            <person name="Wasserscheid J."/>
            <person name="Dewar K."/>
            <person name="Wiley G.B."/>
            <person name="Macmil S.L."/>
            <person name="Roe B.A."/>
            <person name="Zeller R.W."/>
            <person name="Hastings K.E."/>
            <person name="Lemaire P."/>
            <person name="Lindquist E."/>
            <person name="Endo T."/>
            <person name="Hotta K."/>
            <person name="Inaba K."/>
        </authorList>
    </citation>
    <scope>NUCLEOTIDE SEQUENCE [LARGE SCALE GENOMIC DNA]</scope>
    <source>
        <strain evidence="2">wild type</strain>
    </source>
</reference>
<protein>
    <recommendedName>
        <fullName evidence="1">Polysaccharide biosynthesis domain-containing protein</fullName>
    </recommendedName>
</protein>
<reference evidence="2" key="3">
    <citation type="submission" date="2025-08" db="UniProtKB">
        <authorList>
            <consortium name="Ensembl"/>
        </authorList>
    </citation>
    <scope>IDENTIFICATION</scope>
</reference>
<keyword evidence="3" id="KW-1185">Reference proteome</keyword>